<feature type="transmembrane region" description="Helical" evidence="5">
    <location>
        <begin position="76"/>
        <end position="100"/>
    </location>
</feature>
<dbReference type="OrthoDB" id="512920at2759"/>
<dbReference type="PANTHER" id="PTHR45825:SF11">
    <property type="entry name" value="ALPHA AMYLASE DOMAIN-CONTAINING PROTEIN"/>
    <property type="match status" value="1"/>
</dbReference>
<evidence type="ECO:0000259" key="6">
    <source>
        <dbReference type="Pfam" id="PF00534"/>
    </source>
</evidence>
<dbReference type="Gene3D" id="3.40.50.2000">
    <property type="entry name" value="Glycogen Phosphorylase B"/>
    <property type="match status" value="2"/>
</dbReference>
<keyword evidence="9" id="KW-1185">Reference proteome</keyword>
<evidence type="ECO:0000313" key="8">
    <source>
        <dbReference type="EMBL" id="CAG8504142.1"/>
    </source>
</evidence>
<organism evidence="8 9">
    <name type="scientific">Paraglomus brasilianum</name>
    <dbReference type="NCBI Taxonomy" id="144538"/>
    <lineage>
        <taxon>Eukaryota</taxon>
        <taxon>Fungi</taxon>
        <taxon>Fungi incertae sedis</taxon>
        <taxon>Mucoromycota</taxon>
        <taxon>Glomeromycotina</taxon>
        <taxon>Glomeromycetes</taxon>
        <taxon>Paraglomerales</taxon>
        <taxon>Paraglomeraceae</taxon>
        <taxon>Paraglomus</taxon>
    </lineage>
</organism>
<dbReference type="Proteomes" id="UP000789739">
    <property type="component" value="Unassembled WGS sequence"/>
</dbReference>
<dbReference type="Pfam" id="PF00534">
    <property type="entry name" value="Glycos_transf_1"/>
    <property type="match status" value="1"/>
</dbReference>
<dbReference type="InterPro" id="IPR013534">
    <property type="entry name" value="Starch_synth_cat_dom"/>
</dbReference>
<gene>
    <name evidence="8" type="ORF">PBRASI_LOCUS2765</name>
</gene>
<keyword evidence="4" id="KW-0035">Amyloplast</keyword>
<dbReference type="EMBL" id="CAJVPI010000226">
    <property type="protein sequence ID" value="CAG8504142.1"/>
    <property type="molecule type" value="Genomic_DNA"/>
</dbReference>
<dbReference type="AlphaFoldDB" id="A0A9N9F273"/>
<keyword evidence="2" id="KW-0328">Glycosyltransferase</keyword>
<feature type="domain" description="Starch synthase catalytic" evidence="7">
    <location>
        <begin position="134"/>
        <end position="408"/>
    </location>
</feature>
<evidence type="ECO:0000256" key="1">
    <source>
        <dbReference type="ARBA" id="ARBA00004602"/>
    </source>
</evidence>
<dbReference type="InterPro" id="IPR001296">
    <property type="entry name" value="Glyco_trans_1"/>
</dbReference>
<evidence type="ECO:0000256" key="4">
    <source>
        <dbReference type="ARBA" id="ARBA00023234"/>
    </source>
</evidence>
<feature type="domain" description="Glycosyl transferase family 1" evidence="6">
    <location>
        <begin position="496"/>
        <end position="619"/>
    </location>
</feature>
<dbReference type="Pfam" id="PF08323">
    <property type="entry name" value="Glyco_transf_5"/>
    <property type="match status" value="1"/>
</dbReference>
<keyword evidence="5" id="KW-0472">Membrane</keyword>
<name>A0A9N9F273_9GLOM</name>
<proteinExistence type="predicted"/>
<dbReference type="PANTHER" id="PTHR45825">
    <property type="entry name" value="GRANULE-BOUND STARCH SYNTHASE 1, CHLOROPLASTIC/AMYLOPLASTIC"/>
    <property type="match status" value="1"/>
</dbReference>
<comment type="subcellular location">
    <subcellularLocation>
        <location evidence="1">Plastid</location>
        <location evidence="1">Amyloplast</location>
    </subcellularLocation>
</comment>
<keyword evidence="3" id="KW-0808">Transferase</keyword>
<evidence type="ECO:0000256" key="3">
    <source>
        <dbReference type="ARBA" id="ARBA00022679"/>
    </source>
</evidence>
<dbReference type="GO" id="GO:0016757">
    <property type="term" value="F:glycosyltransferase activity"/>
    <property type="evidence" value="ECO:0007669"/>
    <property type="project" value="UniProtKB-KW"/>
</dbReference>
<evidence type="ECO:0000259" key="7">
    <source>
        <dbReference type="Pfam" id="PF08323"/>
    </source>
</evidence>
<evidence type="ECO:0000313" key="9">
    <source>
        <dbReference type="Proteomes" id="UP000789739"/>
    </source>
</evidence>
<dbReference type="SUPFAM" id="SSF53756">
    <property type="entry name" value="UDP-Glycosyltransferase/glycogen phosphorylase"/>
    <property type="match status" value="1"/>
</dbReference>
<keyword evidence="4" id="KW-0934">Plastid</keyword>
<accession>A0A9N9F273</accession>
<comment type="caution">
    <text evidence="8">The sequence shown here is derived from an EMBL/GenBank/DDBJ whole genome shotgun (WGS) entry which is preliminary data.</text>
</comment>
<reference evidence="8" key="1">
    <citation type="submission" date="2021-06" db="EMBL/GenBank/DDBJ databases">
        <authorList>
            <person name="Kallberg Y."/>
            <person name="Tangrot J."/>
            <person name="Rosling A."/>
        </authorList>
    </citation>
    <scope>NUCLEOTIDE SEQUENCE</scope>
    <source>
        <strain evidence="8">BR232B</strain>
    </source>
</reference>
<keyword evidence="5" id="KW-1133">Transmembrane helix</keyword>
<protein>
    <submittedName>
        <fullName evidence="8">9505_t:CDS:1</fullName>
    </submittedName>
</protein>
<evidence type="ECO:0000256" key="5">
    <source>
        <dbReference type="SAM" id="Phobius"/>
    </source>
</evidence>
<evidence type="ECO:0000256" key="2">
    <source>
        <dbReference type="ARBA" id="ARBA00022676"/>
    </source>
</evidence>
<sequence length="717" mass="80884">MRSRSLRVVIQSSDDSTAVGIEWFQPKVLQPTKTFLFMGSKNRSVLRTFSPIRKSFKCILLYTIFDKRRCGLFTSLGGLFVTFLIIEALMVFVTLSILWMEELPVKLVMQHYEPLKYRGLNQRIPSNKLEGVSIYHVTKEYDAAAMGGLGQIVTGLSHAQANAGLKVNIVMPHYLYLNLKYKKRLEQWSNGEITYKGWHGQSIPIPYTVHRLQLNVTGTKISFPKQPTARQMLTVYLIGPSTTYPFDRAFQVDKITDIYASPPGLPQEWKDLYFCKAAADFIAYQSATSDTPLFQNAEAGDHAVDLVHVHGATNALTIEFMNIIEKNGGFSRGAPTIVYTLHDYLDELEYSNELKNINRFMDTEDVTERLVDKYLYGYRVYPSALGIDNSHVSTFVSRHMAKQLVEGQLDFRYKELVMPSIRAKARDGYFVGITNGVDLSNFNPFADRTLFTSKTIYPKNIITAKSIEDIPNNQRIITAKKAAKKFLIKHNLLSGADLNRPIVLFVGRFQNNKGIEFFPAAADIISKLNAKLIIMGQNSGYSRNILTAIKLKHPDHVTVIDDNEQQSAYGTIYRAAADIVFVPSLTESFGLVAVEGLLFGCPVVTSGVGGMKEFLVDKTRSPSNNTSYNSYVFNLSGEDVEAATDGMVKALKTAIQDNRKLKKNRNAHESFVRSLIKNAMRLGWHVKNGAERQYARAYYMAIKVARKKQFRDASIEW</sequence>
<keyword evidence="5" id="KW-0812">Transmembrane</keyword>